<sequence length="37" mass="4331">MLKHVSFYCVDDNEIEDRSPTGMGISCDRFHSHNFNK</sequence>
<evidence type="ECO:0000313" key="1">
    <source>
        <dbReference type="EMBL" id="JAH48858.1"/>
    </source>
</evidence>
<reference evidence="1" key="1">
    <citation type="submission" date="2014-11" db="EMBL/GenBank/DDBJ databases">
        <authorList>
            <person name="Amaro Gonzalez C."/>
        </authorList>
    </citation>
    <scope>NUCLEOTIDE SEQUENCE</scope>
</reference>
<dbReference type="EMBL" id="GBXM01059719">
    <property type="protein sequence ID" value="JAH48858.1"/>
    <property type="molecule type" value="Transcribed_RNA"/>
</dbReference>
<protein>
    <submittedName>
        <fullName evidence="1">Uncharacterized protein</fullName>
    </submittedName>
</protein>
<name>A0A0E9T7Y7_ANGAN</name>
<dbReference type="AlphaFoldDB" id="A0A0E9T7Y7"/>
<accession>A0A0E9T7Y7</accession>
<proteinExistence type="predicted"/>
<organism evidence="1">
    <name type="scientific">Anguilla anguilla</name>
    <name type="common">European freshwater eel</name>
    <name type="synonym">Muraena anguilla</name>
    <dbReference type="NCBI Taxonomy" id="7936"/>
    <lineage>
        <taxon>Eukaryota</taxon>
        <taxon>Metazoa</taxon>
        <taxon>Chordata</taxon>
        <taxon>Craniata</taxon>
        <taxon>Vertebrata</taxon>
        <taxon>Euteleostomi</taxon>
        <taxon>Actinopterygii</taxon>
        <taxon>Neopterygii</taxon>
        <taxon>Teleostei</taxon>
        <taxon>Anguilliformes</taxon>
        <taxon>Anguillidae</taxon>
        <taxon>Anguilla</taxon>
    </lineage>
</organism>
<reference evidence="1" key="2">
    <citation type="journal article" date="2015" name="Fish Shellfish Immunol.">
        <title>Early steps in the European eel (Anguilla anguilla)-Vibrio vulnificus interaction in the gills: Role of the RtxA13 toxin.</title>
        <authorList>
            <person name="Callol A."/>
            <person name="Pajuelo D."/>
            <person name="Ebbesson L."/>
            <person name="Teles M."/>
            <person name="MacKenzie S."/>
            <person name="Amaro C."/>
        </authorList>
    </citation>
    <scope>NUCLEOTIDE SEQUENCE</scope>
</reference>